<comment type="function">
    <text evidence="5">May be an activator protein for the gylABX operon.</text>
</comment>
<dbReference type="STRING" id="471852.Tcur_0533"/>
<gene>
    <name evidence="9" type="ordered locus">Tcur_0533</name>
</gene>
<dbReference type="HOGENOM" id="CLU_062618_7_1_11"/>
<keyword evidence="3" id="KW-0238">DNA-binding</keyword>
<evidence type="ECO:0000256" key="2">
    <source>
        <dbReference type="ARBA" id="ARBA00023015"/>
    </source>
</evidence>
<dbReference type="Gene3D" id="3.30.450.40">
    <property type="match status" value="1"/>
</dbReference>
<dbReference type="SUPFAM" id="SSF46785">
    <property type="entry name" value="Winged helix' DNA-binding domain"/>
    <property type="match status" value="1"/>
</dbReference>
<dbReference type="eggNOG" id="COG1414">
    <property type="taxonomic scope" value="Bacteria"/>
</dbReference>
<dbReference type="SUPFAM" id="SSF55781">
    <property type="entry name" value="GAF domain-like"/>
    <property type="match status" value="1"/>
</dbReference>
<evidence type="ECO:0000313" key="9">
    <source>
        <dbReference type="EMBL" id="ACY96130.1"/>
    </source>
</evidence>
<feature type="domain" description="HTH iclR-type" evidence="7">
    <location>
        <begin position="5"/>
        <end position="66"/>
    </location>
</feature>
<dbReference type="GO" id="GO:0006071">
    <property type="term" value="P:glycerol metabolic process"/>
    <property type="evidence" value="ECO:0007669"/>
    <property type="project" value="UniProtKB-KW"/>
</dbReference>
<dbReference type="GO" id="GO:0003677">
    <property type="term" value="F:DNA binding"/>
    <property type="evidence" value="ECO:0007669"/>
    <property type="project" value="UniProtKB-KW"/>
</dbReference>
<evidence type="ECO:0000313" key="10">
    <source>
        <dbReference type="Proteomes" id="UP000001918"/>
    </source>
</evidence>
<keyword evidence="10" id="KW-1185">Reference proteome</keyword>
<dbReference type="Gene3D" id="1.10.10.10">
    <property type="entry name" value="Winged helix-like DNA-binding domain superfamily/Winged helix DNA-binding domain"/>
    <property type="match status" value="1"/>
</dbReference>
<dbReference type="Pfam" id="PF01614">
    <property type="entry name" value="IclR_C"/>
    <property type="match status" value="1"/>
</dbReference>
<evidence type="ECO:0000259" key="7">
    <source>
        <dbReference type="PROSITE" id="PS51077"/>
    </source>
</evidence>
<name>D1A3K5_THECD</name>
<dbReference type="PROSITE" id="PS51077">
    <property type="entry name" value="HTH_ICLR"/>
    <property type="match status" value="1"/>
</dbReference>
<sequence>MDGGLRSVLRALDLLDCFLTEDELGVADIARRLGVAKSTAHRLLTTLCARGFAEQNPQTGHYRLGFHLYELGQLAVSRTDLHQAALPLLEELRERTGCTIHLAVPDGPEIIYLERLHSLRGMRLFHGVSRRLPAHCTSSGKVIAAFDPAVARARAAAGFTRLTSRSIPDAARFDRELAKVRRVGYAVNSDEAKHGLTSVAAPVRDHTGRARAAISLVGPTAEVLGSVERHARLAGAAAHRLSRILCL</sequence>
<feature type="domain" description="IclR-ED" evidence="8">
    <location>
        <begin position="67"/>
        <end position="247"/>
    </location>
</feature>
<reference evidence="9 10" key="1">
    <citation type="journal article" date="2011" name="Stand. Genomic Sci.">
        <title>Complete genome sequence of Thermomonospora curvata type strain (B9).</title>
        <authorList>
            <person name="Chertkov O."/>
            <person name="Sikorski J."/>
            <person name="Nolan M."/>
            <person name="Lapidus A."/>
            <person name="Lucas S."/>
            <person name="Del Rio T.G."/>
            <person name="Tice H."/>
            <person name="Cheng J.F."/>
            <person name="Goodwin L."/>
            <person name="Pitluck S."/>
            <person name="Liolios K."/>
            <person name="Ivanova N."/>
            <person name="Mavromatis K."/>
            <person name="Mikhailova N."/>
            <person name="Ovchinnikova G."/>
            <person name="Pati A."/>
            <person name="Chen A."/>
            <person name="Palaniappan K."/>
            <person name="Djao O.D."/>
            <person name="Land M."/>
            <person name="Hauser L."/>
            <person name="Chang Y.J."/>
            <person name="Jeffries C.D."/>
            <person name="Brettin T."/>
            <person name="Han C."/>
            <person name="Detter J.C."/>
            <person name="Rohde M."/>
            <person name="Goker M."/>
            <person name="Woyke T."/>
            <person name="Bristow J."/>
            <person name="Eisen J.A."/>
            <person name="Markowitz V."/>
            <person name="Hugenholtz P."/>
            <person name="Klenk H.P."/>
            <person name="Kyrpides N.C."/>
        </authorList>
    </citation>
    <scope>NUCLEOTIDE SEQUENCE [LARGE SCALE GENOMIC DNA]</scope>
    <source>
        <strain evidence="10">ATCC 19995 / DSM 43183 / JCM 3096 / KCTC 9072 / NBRC 15933 / NCIMB 10081 / Henssen B9</strain>
    </source>
</reference>
<evidence type="ECO:0000256" key="5">
    <source>
        <dbReference type="ARBA" id="ARBA00058938"/>
    </source>
</evidence>
<dbReference type="InterPro" id="IPR014757">
    <property type="entry name" value="Tscrpt_reg_IclR_C"/>
</dbReference>
<dbReference type="PROSITE" id="PS51078">
    <property type="entry name" value="ICLR_ED"/>
    <property type="match status" value="1"/>
</dbReference>
<keyword evidence="1" id="KW-0319">Glycerol metabolism</keyword>
<organism evidence="9 10">
    <name type="scientific">Thermomonospora curvata (strain ATCC 19995 / DSM 43183 / JCM 3096 / KCTC 9072 / NBRC 15933 / NCIMB 10081 / Henssen B9)</name>
    <dbReference type="NCBI Taxonomy" id="471852"/>
    <lineage>
        <taxon>Bacteria</taxon>
        <taxon>Bacillati</taxon>
        <taxon>Actinomycetota</taxon>
        <taxon>Actinomycetes</taxon>
        <taxon>Streptosporangiales</taxon>
        <taxon>Thermomonosporaceae</taxon>
        <taxon>Thermomonospora</taxon>
    </lineage>
</organism>
<dbReference type="InterPro" id="IPR029016">
    <property type="entry name" value="GAF-like_dom_sf"/>
</dbReference>
<protein>
    <recommendedName>
        <fullName evidence="6">Glycerol operon regulatory protein</fullName>
    </recommendedName>
</protein>
<dbReference type="SMART" id="SM00346">
    <property type="entry name" value="HTH_ICLR"/>
    <property type="match status" value="1"/>
</dbReference>
<accession>D1A3K5</accession>
<dbReference type="FunFam" id="1.10.10.10:FF:000056">
    <property type="entry name" value="IclR family transcriptional regulator"/>
    <property type="match status" value="1"/>
</dbReference>
<dbReference type="InterPro" id="IPR005471">
    <property type="entry name" value="Tscrpt_reg_IclR_N"/>
</dbReference>
<dbReference type="GO" id="GO:0045892">
    <property type="term" value="P:negative regulation of DNA-templated transcription"/>
    <property type="evidence" value="ECO:0007669"/>
    <property type="project" value="TreeGrafter"/>
</dbReference>
<dbReference type="AlphaFoldDB" id="D1A3K5"/>
<dbReference type="EMBL" id="CP001738">
    <property type="protein sequence ID" value="ACY96130.1"/>
    <property type="molecule type" value="Genomic_DNA"/>
</dbReference>
<evidence type="ECO:0000259" key="8">
    <source>
        <dbReference type="PROSITE" id="PS51078"/>
    </source>
</evidence>
<evidence type="ECO:0000256" key="4">
    <source>
        <dbReference type="ARBA" id="ARBA00023163"/>
    </source>
</evidence>
<evidence type="ECO:0000256" key="1">
    <source>
        <dbReference type="ARBA" id="ARBA00022798"/>
    </source>
</evidence>
<dbReference type="KEGG" id="tcu:Tcur_0533"/>
<proteinExistence type="predicted"/>
<keyword evidence="4" id="KW-0804">Transcription</keyword>
<keyword evidence="2" id="KW-0805">Transcription regulation</keyword>
<dbReference type="InterPro" id="IPR050707">
    <property type="entry name" value="HTH_MetabolicPath_Reg"/>
</dbReference>
<dbReference type="GO" id="GO:0003700">
    <property type="term" value="F:DNA-binding transcription factor activity"/>
    <property type="evidence" value="ECO:0007669"/>
    <property type="project" value="TreeGrafter"/>
</dbReference>
<dbReference type="PANTHER" id="PTHR30136:SF35">
    <property type="entry name" value="HTH-TYPE TRANSCRIPTIONAL REGULATOR RV1719"/>
    <property type="match status" value="1"/>
</dbReference>
<dbReference type="InterPro" id="IPR036390">
    <property type="entry name" value="WH_DNA-bd_sf"/>
</dbReference>
<dbReference type="InterPro" id="IPR036388">
    <property type="entry name" value="WH-like_DNA-bd_sf"/>
</dbReference>
<dbReference type="PANTHER" id="PTHR30136">
    <property type="entry name" value="HELIX-TURN-HELIX TRANSCRIPTIONAL REGULATOR, ICLR FAMILY"/>
    <property type="match status" value="1"/>
</dbReference>
<evidence type="ECO:0000256" key="3">
    <source>
        <dbReference type="ARBA" id="ARBA00023125"/>
    </source>
</evidence>
<evidence type="ECO:0000256" key="6">
    <source>
        <dbReference type="ARBA" id="ARBA00070406"/>
    </source>
</evidence>
<dbReference type="Proteomes" id="UP000001918">
    <property type="component" value="Chromosome"/>
</dbReference>
<dbReference type="Pfam" id="PF09339">
    <property type="entry name" value="HTH_IclR"/>
    <property type="match status" value="1"/>
</dbReference>